<organism evidence="3">
    <name type="scientific">Thiolapillus brandeum</name>
    <dbReference type="NCBI Taxonomy" id="1076588"/>
    <lineage>
        <taxon>Bacteria</taxon>
        <taxon>Pseudomonadati</taxon>
        <taxon>Pseudomonadota</taxon>
        <taxon>Gammaproteobacteria</taxon>
        <taxon>Chromatiales</taxon>
        <taxon>Sedimenticolaceae</taxon>
        <taxon>Thiolapillus</taxon>
    </lineage>
</organism>
<dbReference type="SUPFAM" id="SSF53300">
    <property type="entry name" value="vWA-like"/>
    <property type="match status" value="1"/>
</dbReference>
<dbReference type="PANTHER" id="PTHR22550">
    <property type="entry name" value="SPORE GERMINATION PROTEIN"/>
    <property type="match status" value="1"/>
</dbReference>
<dbReference type="InterPro" id="IPR050768">
    <property type="entry name" value="UPF0353/GerABKA_families"/>
</dbReference>
<name>A0A831NZ42_9GAMM</name>
<dbReference type="SMART" id="SM00327">
    <property type="entry name" value="VWA"/>
    <property type="match status" value="1"/>
</dbReference>
<feature type="transmembrane region" description="Helical" evidence="1">
    <location>
        <begin position="66"/>
        <end position="85"/>
    </location>
</feature>
<dbReference type="Proteomes" id="UP000885822">
    <property type="component" value="Unassembled WGS sequence"/>
</dbReference>
<reference evidence="3" key="1">
    <citation type="journal article" date="2020" name="mSystems">
        <title>Genome- and Community-Level Interaction Insights into Carbon Utilization and Element Cycling Functions of Hydrothermarchaeota in Hydrothermal Sediment.</title>
        <authorList>
            <person name="Zhou Z."/>
            <person name="Liu Y."/>
            <person name="Xu W."/>
            <person name="Pan J."/>
            <person name="Luo Z.H."/>
            <person name="Li M."/>
        </authorList>
    </citation>
    <scope>NUCLEOTIDE SEQUENCE [LARGE SCALE GENOMIC DNA]</scope>
    <source>
        <strain evidence="3">HyVt-26</strain>
    </source>
</reference>
<evidence type="ECO:0000256" key="1">
    <source>
        <dbReference type="SAM" id="Phobius"/>
    </source>
</evidence>
<proteinExistence type="predicted"/>
<dbReference type="InterPro" id="IPR036465">
    <property type="entry name" value="vWFA_dom_sf"/>
</dbReference>
<dbReference type="PROSITE" id="PS50234">
    <property type="entry name" value="VWFA"/>
    <property type="match status" value="1"/>
</dbReference>
<keyword evidence="1" id="KW-0472">Membrane</keyword>
<evidence type="ECO:0000259" key="2">
    <source>
        <dbReference type="PROSITE" id="PS50234"/>
    </source>
</evidence>
<dbReference type="Pfam" id="PF13519">
    <property type="entry name" value="VWA_2"/>
    <property type="match status" value="1"/>
</dbReference>
<keyword evidence="1" id="KW-0812">Transmembrane</keyword>
<dbReference type="InterPro" id="IPR002035">
    <property type="entry name" value="VWF_A"/>
</dbReference>
<evidence type="ECO:0000313" key="3">
    <source>
        <dbReference type="EMBL" id="HDK38169.1"/>
    </source>
</evidence>
<dbReference type="Gene3D" id="3.40.50.410">
    <property type="entry name" value="von Willebrand factor, type A domain"/>
    <property type="match status" value="1"/>
</dbReference>
<dbReference type="AlphaFoldDB" id="A0A831NZ42"/>
<dbReference type="EMBL" id="DRCV01000180">
    <property type="protein sequence ID" value="HDK38169.1"/>
    <property type="molecule type" value="Genomic_DNA"/>
</dbReference>
<sequence>MSDTALHFAQPLWLLAIALLPLVALWLRFSQPKKLVGLESRYADEELLPYLTGEVRGRRQKNPRILGAWMLAWALLSIAMAGPRWDYERISAFQPAAELVILLDISASMNISDVRPSRLARAKQEIQGLLRLNPGIRVGLVAFATVAHVVAPVTEDMETLQRVLPSLSTELVRLPGSRLGNALEKASMLLSNEKADVARHILLITDGDFDEPKLLDKVDELAAKNIHLHVLAVGTEGGGLVPERFVYTAGGRTPVSRLNISQLEALASHGKGLLQIAEYHERDVQKILELIIDDADQQQIADLPTRIWNERFYLPLIPAIFL</sequence>
<feature type="domain" description="VWFA" evidence="2">
    <location>
        <begin position="98"/>
        <end position="291"/>
    </location>
</feature>
<feature type="transmembrane region" description="Helical" evidence="1">
    <location>
        <begin position="12"/>
        <end position="29"/>
    </location>
</feature>
<dbReference type="PANTHER" id="PTHR22550:SF14">
    <property type="entry name" value="VWFA DOMAIN-CONTAINING PROTEIN"/>
    <property type="match status" value="1"/>
</dbReference>
<comment type="caution">
    <text evidence="3">The sequence shown here is derived from an EMBL/GenBank/DDBJ whole genome shotgun (WGS) entry which is preliminary data.</text>
</comment>
<gene>
    <name evidence="3" type="ORF">ENG92_04050</name>
</gene>
<protein>
    <submittedName>
        <fullName evidence="3">VWA domain-containing protein</fullName>
    </submittedName>
</protein>
<keyword evidence="1" id="KW-1133">Transmembrane helix</keyword>
<feature type="non-terminal residue" evidence="3">
    <location>
        <position position="322"/>
    </location>
</feature>
<accession>A0A831NZ42</accession>